<evidence type="ECO:0000313" key="1">
    <source>
        <dbReference type="EMBL" id="KAK4317738.1"/>
    </source>
</evidence>
<proteinExistence type="predicted"/>
<dbReference type="Proteomes" id="UP001292094">
    <property type="component" value="Unassembled WGS sequence"/>
</dbReference>
<keyword evidence="2" id="KW-1185">Reference proteome</keyword>
<comment type="caution">
    <text evidence="1">The sequence shown here is derived from an EMBL/GenBank/DDBJ whole genome shotgun (WGS) entry which is preliminary data.</text>
</comment>
<dbReference type="AlphaFoldDB" id="A0AAE1Q0K4"/>
<accession>A0AAE1Q0K4</accession>
<organism evidence="1 2">
    <name type="scientific">Petrolisthes manimaculis</name>
    <dbReference type="NCBI Taxonomy" id="1843537"/>
    <lineage>
        <taxon>Eukaryota</taxon>
        <taxon>Metazoa</taxon>
        <taxon>Ecdysozoa</taxon>
        <taxon>Arthropoda</taxon>
        <taxon>Crustacea</taxon>
        <taxon>Multicrustacea</taxon>
        <taxon>Malacostraca</taxon>
        <taxon>Eumalacostraca</taxon>
        <taxon>Eucarida</taxon>
        <taxon>Decapoda</taxon>
        <taxon>Pleocyemata</taxon>
        <taxon>Anomura</taxon>
        <taxon>Galatheoidea</taxon>
        <taxon>Porcellanidae</taxon>
        <taxon>Petrolisthes</taxon>
    </lineage>
</organism>
<dbReference type="EMBL" id="JAWZYT010000894">
    <property type="protein sequence ID" value="KAK4317738.1"/>
    <property type="molecule type" value="Genomic_DNA"/>
</dbReference>
<sequence>MSLEIKKRKAVRAEPRIRWWKLNEDEYSRKFREEVSQVLGDKIEEDRWETISEVVRQKAKKVLGVTSGRRKEDKETWWWNEEVQESISKKKRAKMKWDRQMDEVSRSIRKCRAQQRRRWPRQRTGHMRSCTRSWIVEKGKKTFTDWPGRETELDGMCSMLK</sequence>
<protein>
    <submittedName>
        <fullName evidence="1">Uncharacterized protein</fullName>
    </submittedName>
</protein>
<name>A0AAE1Q0K4_9EUCA</name>
<gene>
    <name evidence="1" type="ORF">Pmani_011214</name>
</gene>
<reference evidence="1" key="1">
    <citation type="submission" date="2023-11" db="EMBL/GenBank/DDBJ databases">
        <title>Genome assemblies of two species of porcelain crab, Petrolisthes cinctipes and Petrolisthes manimaculis (Anomura: Porcellanidae).</title>
        <authorList>
            <person name="Angst P."/>
        </authorList>
    </citation>
    <scope>NUCLEOTIDE SEQUENCE</scope>
    <source>
        <strain evidence="1">PB745_02</strain>
        <tissue evidence="1">Gill</tissue>
    </source>
</reference>
<evidence type="ECO:0000313" key="2">
    <source>
        <dbReference type="Proteomes" id="UP001292094"/>
    </source>
</evidence>